<dbReference type="Proteomes" id="UP001152562">
    <property type="component" value="Unassembled WGS sequence"/>
</dbReference>
<feature type="compositionally biased region" description="Polar residues" evidence="1">
    <location>
        <begin position="49"/>
        <end position="71"/>
    </location>
</feature>
<sequence length="360" mass="40252">MSQSPDEARARIQKYKEERRKQLIARTATLFSANVTERRPRKAVPKSPEISSQLHSSSELNLNTASTSVPIRTTRTSRLRAAAASNADSSPKKNNRSSSVQSLLDDDNSKAKDKKRPLTNRRQSHEKENIKNISTTSKDGAIRKKHSTNKNILEKDKSNLLVCTPKGRNVDVKYNSKIDTTTSKLVTDVVSIKEDEGNVDDVFNNILGENTPNSLDKENFEELYKDLVEDSNGDEDVLIDNRKLKYSNKSNIPIVKDDLDVIVKCNGDVPKVKEVGLLGAVCIRKVERFSELFHNLCAPCEADVLFEDLLVDNGIDTTNDWRAKEPECTPPCRRAQPSRLTSTPKTVQESPKANGDGEYI</sequence>
<feature type="region of interest" description="Disordered" evidence="1">
    <location>
        <begin position="320"/>
        <end position="360"/>
    </location>
</feature>
<accession>A0A9P0XCB7</accession>
<evidence type="ECO:0000313" key="3">
    <source>
        <dbReference type="Proteomes" id="UP001152562"/>
    </source>
</evidence>
<feature type="compositionally biased region" description="Basic residues" evidence="1">
    <location>
        <begin position="112"/>
        <end position="122"/>
    </location>
</feature>
<name>A0A9P0XCB7_PIEBR</name>
<feature type="compositionally biased region" description="Low complexity" evidence="1">
    <location>
        <begin position="72"/>
        <end position="89"/>
    </location>
</feature>
<feature type="region of interest" description="Disordered" evidence="1">
    <location>
        <begin position="31"/>
        <end position="151"/>
    </location>
</feature>
<comment type="caution">
    <text evidence="2">The sequence shown here is derived from an EMBL/GenBank/DDBJ whole genome shotgun (WGS) entry which is preliminary data.</text>
</comment>
<evidence type="ECO:0000313" key="2">
    <source>
        <dbReference type="EMBL" id="CAH4032889.1"/>
    </source>
</evidence>
<dbReference type="AlphaFoldDB" id="A0A9P0XCB7"/>
<dbReference type="EMBL" id="CALOZG010000029">
    <property type="protein sequence ID" value="CAH4032889.1"/>
    <property type="molecule type" value="Genomic_DNA"/>
</dbReference>
<keyword evidence="3" id="KW-1185">Reference proteome</keyword>
<reference evidence="2" key="1">
    <citation type="submission" date="2022-05" db="EMBL/GenBank/DDBJ databases">
        <authorList>
            <person name="Okamura Y."/>
        </authorList>
    </citation>
    <scope>NUCLEOTIDE SEQUENCE</scope>
</reference>
<organism evidence="2 3">
    <name type="scientific">Pieris brassicae</name>
    <name type="common">White butterfly</name>
    <name type="synonym">Large white butterfly</name>
    <dbReference type="NCBI Taxonomy" id="7116"/>
    <lineage>
        <taxon>Eukaryota</taxon>
        <taxon>Metazoa</taxon>
        <taxon>Ecdysozoa</taxon>
        <taxon>Arthropoda</taxon>
        <taxon>Hexapoda</taxon>
        <taxon>Insecta</taxon>
        <taxon>Pterygota</taxon>
        <taxon>Neoptera</taxon>
        <taxon>Endopterygota</taxon>
        <taxon>Lepidoptera</taxon>
        <taxon>Glossata</taxon>
        <taxon>Ditrysia</taxon>
        <taxon>Papilionoidea</taxon>
        <taxon>Pieridae</taxon>
        <taxon>Pierinae</taxon>
        <taxon>Pieris</taxon>
    </lineage>
</organism>
<proteinExistence type="predicted"/>
<protein>
    <submittedName>
        <fullName evidence="2">Uncharacterized protein</fullName>
    </submittedName>
</protein>
<gene>
    <name evidence="2" type="ORF">PIBRA_LOCUS9230</name>
</gene>
<evidence type="ECO:0000256" key="1">
    <source>
        <dbReference type="SAM" id="MobiDB-lite"/>
    </source>
</evidence>
<feature type="compositionally biased region" description="Polar residues" evidence="1">
    <location>
        <begin position="338"/>
        <end position="351"/>
    </location>
</feature>